<proteinExistence type="predicted"/>
<dbReference type="InterPro" id="IPR011453">
    <property type="entry name" value="DUF1559"/>
</dbReference>
<sequence length="325" mass="35307">MSRIRRGFTLVELLVVIAIIGVLAGLLLPAVNYARETARQTQCKNNQKQLALGVVNYLATKKQFPGYVEPLNSSLDQTWIQAIFPYVEQTALAERWEGLSSYPAFGNPLIPRVQLLICPSNREDWAGGFNSYCGNAGWAKQGVIASPASTVAEDTAYGVFLYRGSALTNPPKISDASIKDGLSTTLLISENLQASNWYRLSTQIQSGAQNHFGGSAPAVSPATYGRKTGVVMTWFADGSDNVVNPPPSVWMKPNGEKYDQSPESAPRPSSEHPSVFIAAMADGSVATLTEGISYNVYAQLMITNATQARKDGRLDYPLNESDYKK</sequence>
<dbReference type="AlphaFoldDB" id="A3ZYF9"/>
<dbReference type="PANTHER" id="PTHR30093:SF2">
    <property type="entry name" value="TYPE II SECRETION SYSTEM PROTEIN H"/>
    <property type="match status" value="1"/>
</dbReference>
<dbReference type="Proteomes" id="UP000004358">
    <property type="component" value="Unassembled WGS sequence"/>
</dbReference>
<feature type="region of interest" description="Disordered" evidence="1">
    <location>
        <begin position="246"/>
        <end position="271"/>
    </location>
</feature>
<reference evidence="3 4" key="1">
    <citation type="submission" date="2006-02" db="EMBL/GenBank/DDBJ databases">
        <authorList>
            <person name="Amann R."/>
            <person name="Ferriera S."/>
            <person name="Johnson J."/>
            <person name="Kravitz S."/>
            <person name="Halpern A."/>
            <person name="Remington K."/>
            <person name="Beeson K."/>
            <person name="Tran B."/>
            <person name="Rogers Y.-H."/>
            <person name="Friedman R."/>
            <person name="Venter J.C."/>
        </authorList>
    </citation>
    <scope>NUCLEOTIDE SEQUENCE [LARGE SCALE GENOMIC DNA]</scope>
    <source>
        <strain evidence="3 4">DSM 3645</strain>
    </source>
</reference>
<dbReference type="PANTHER" id="PTHR30093">
    <property type="entry name" value="GENERAL SECRETION PATHWAY PROTEIN G"/>
    <property type="match status" value="1"/>
</dbReference>
<dbReference type="Pfam" id="PF07963">
    <property type="entry name" value="N_methyl"/>
    <property type="match status" value="1"/>
</dbReference>
<name>A3ZYF9_9BACT</name>
<dbReference type="NCBIfam" id="TIGR02532">
    <property type="entry name" value="IV_pilin_GFxxxE"/>
    <property type="match status" value="1"/>
</dbReference>
<dbReference type="PROSITE" id="PS00409">
    <property type="entry name" value="PROKAR_NTER_METHYL"/>
    <property type="match status" value="1"/>
</dbReference>
<dbReference type="EMBL" id="AANZ01000021">
    <property type="protein sequence ID" value="EAQ78409.1"/>
    <property type="molecule type" value="Genomic_DNA"/>
</dbReference>
<dbReference type="InterPro" id="IPR045584">
    <property type="entry name" value="Pilin-like"/>
</dbReference>
<evidence type="ECO:0000259" key="2">
    <source>
        <dbReference type="Pfam" id="PF07596"/>
    </source>
</evidence>
<organism evidence="3 4">
    <name type="scientific">Blastopirellula marina DSM 3645</name>
    <dbReference type="NCBI Taxonomy" id="314230"/>
    <lineage>
        <taxon>Bacteria</taxon>
        <taxon>Pseudomonadati</taxon>
        <taxon>Planctomycetota</taxon>
        <taxon>Planctomycetia</taxon>
        <taxon>Pirellulales</taxon>
        <taxon>Pirellulaceae</taxon>
        <taxon>Blastopirellula</taxon>
    </lineage>
</organism>
<feature type="domain" description="DUF1559" evidence="2">
    <location>
        <begin position="34"/>
        <end position="292"/>
    </location>
</feature>
<dbReference type="HOGENOM" id="CLU_041661_0_0_0"/>
<evidence type="ECO:0000313" key="4">
    <source>
        <dbReference type="Proteomes" id="UP000004358"/>
    </source>
</evidence>
<evidence type="ECO:0000313" key="3">
    <source>
        <dbReference type="EMBL" id="EAQ78409.1"/>
    </source>
</evidence>
<evidence type="ECO:0000256" key="1">
    <source>
        <dbReference type="SAM" id="MobiDB-lite"/>
    </source>
</evidence>
<dbReference type="RefSeq" id="WP_002654984.1">
    <property type="nucleotide sequence ID" value="NZ_CH672377.1"/>
</dbReference>
<protein>
    <recommendedName>
        <fullName evidence="2">DUF1559 domain-containing protein</fullName>
    </recommendedName>
</protein>
<dbReference type="OrthoDB" id="269098at2"/>
<dbReference type="Pfam" id="PF07596">
    <property type="entry name" value="SBP_bac_10"/>
    <property type="match status" value="1"/>
</dbReference>
<dbReference type="SUPFAM" id="SSF54523">
    <property type="entry name" value="Pili subunits"/>
    <property type="match status" value="1"/>
</dbReference>
<dbReference type="Gene3D" id="3.30.700.10">
    <property type="entry name" value="Glycoprotein, Type 4 Pilin"/>
    <property type="match status" value="1"/>
</dbReference>
<comment type="caution">
    <text evidence="3">The sequence shown here is derived from an EMBL/GenBank/DDBJ whole genome shotgun (WGS) entry which is preliminary data.</text>
</comment>
<gene>
    <name evidence="3" type="ORF">DSM3645_06951</name>
</gene>
<accession>A3ZYF9</accession>
<dbReference type="eggNOG" id="COG2165">
    <property type="taxonomic scope" value="Bacteria"/>
</dbReference>
<dbReference type="InterPro" id="IPR012902">
    <property type="entry name" value="N_methyl_site"/>
</dbReference>